<organism evidence="1 2">
    <name type="scientific">Flavobacterium piscis</name>
    <dbReference type="NCBI Taxonomy" id="1114874"/>
    <lineage>
        <taxon>Bacteria</taxon>
        <taxon>Pseudomonadati</taxon>
        <taxon>Bacteroidota</taxon>
        <taxon>Flavobacteriia</taxon>
        <taxon>Flavobacteriales</taxon>
        <taxon>Flavobacteriaceae</taxon>
        <taxon>Flavobacterium</taxon>
    </lineage>
</organism>
<dbReference type="Proteomes" id="UP000093343">
    <property type="component" value="Unassembled WGS sequence"/>
</dbReference>
<reference evidence="2" key="1">
    <citation type="submission" date="2016-03" db="EMBL/GenBank/DDBJ databases">
        <title>Draft genome sequence of Paenibacillus glacialis DSM 22343.</title>
        <authorList>
            <person name="Shin S.-K."/>
            <person name="Yi H."/>
        </authorList>
    </citation>
    <scope>NUCLEOTIDE SEQUENCE [LARGE SCALE GENOMIC DNA]</scope>
    <source>
        <strain evidence="2">CCUG 60099</strain>
    </source>
</reference>
<protein>
    <submittedName>
        <fullName evidence="1">Uncharacterized protein</fullName>
    </submittedName>
</protein>
<evidence type="ECO:0000313" key="1">
    <source>
        <dbReference type="EMBL" id="OCB69510.1"/>
    </source>
</evidence>
<comment type="caution">
    <text evidence="1">The sequence shown here is derived from an EMBL/GenBank/DDBJ whole genome shotgun (WGS) entry which is preliminary data.</text>
</comment>
<dbReference type="PROSITE" id="PS51257">
    <property type="entry name" value="PROKAR_LIPOPROTEIN"/>
    <property type="match status" value="1"/>
</dbReference>
<accession>A0ABX2XHL8</accession>
<dbReference type="EMBL" id="LVEN01000046">
    <property type="protein sequence ID" value="OCB69510.1"/>
    <property type="molecule type" value="Genomic_DNA"/>
</dbReference>
<name>A0ABX2XHL8_9FLAO</name>
<evidence type="ECO:0000313" key="2">
    <source>
        <dbReference type="Proteomes" id="UP000093343"/>
    </source>
</evidence>
<sequence length="173" mass="20152">MNIKIIIIAFIFGLFFSSCKEEKKTVVKNDYSVTIEGVFLKNDKLQVFYLIDGSDWKDENSVSQPIYASNEMQKIVLHFPEKIVPVNIRVDLGFNSTQSNITIKNISVKHKSKVINGDFEKYTKYFYPNEFVTWDPNYFGYKLSVVNEKYDPFLMGNDELVIQLVKISDDYNL</sequence>
<gene>
    <name evidence="1" type="ORF">FLP_22785</name>
</gene>
<keyword evidence="2" id="KW-1185">Reference proteome</keyword>
<dbReference type="RefSeq" id="WP_065451783.1">
    <property type="nucleotide sequence ID" value="NZ_LVEN01000046.1"/>
</dbReference>
<proteinExistence type="predicted"/>